<sequence>MPPIKGHKVKTNNEVLVDLKEVIQSGGLNSNHGYNQGTTRISIKELHVKKGYHCKLNDILFFCQKIENGEVLEPIEVNQNNLIVDGVKRYFAYIRLKYSFVQVKGSKVFIEEFIGEGFKIIK</sequence>
<dbReference type="EMBL" id="JBBKYA010000002">
    <property type="protein sequence ID" value="MFD3275419.1"/>
    <property type="molecule type" value="Genomic_DNA"/>
</dbReference>
<gene>
    <name evidence="1" type="ORF">SKC38_04165</name>
</gene>
<reference evidence="1 2" key="1">
    <citation type="submission" date="2024-03" db="EMBL/GenBank/DDBJ databases">
        <title>Aquirufa genome sequencing.</title>
        <authorList>
            <person name="Pitt A."/>
            <person name="Hahn M.W."/>
        </authorList>
    </citation>
    <scope>NUCLEOTIDE SEQUENCE [LARGE SCALE GENOMIC DNA]</scope>
    <source>
        <strain evidence="1 2">PLAD-142S6K</strain>
    </source>
</reference>
<dbReference type="Proteomes" id="UP001598114">
    <property type="component" value="Unassembled WGS sequence"/>
</dbReference>
<accession>A0ABW6CXB2</accession>
<comment type="caution">
    <text evidence="1">The sequence shown here is derived from an EMBL/GenBank/DDBJ whole genome shotgun (WGS) entry which is preliminary data.</text>
</comment>
<dbReference type="RefSeq" id="WP_377975364.1">
    <property type="nucleotide sequence ID" value="NZ_JBBKYA010000002.1"/>
</dbReference>
<evidence type="ECO:0000313" key="1">
    <source>
        <dbReference type="EMBL" id="MFD3275419.1"/>
    </source>
</evidence>
<evidence type="ECO:0000313" key="2">
    <source>
        <dbReference type="Proteomes" id="UP001598114"/>
    </source>
</evidence>
<organism evidence="1 2">
    <name type="scientific">Aquirufa echingensis</name>
    <dbReference type="NCBI Taxonomy" id="3096516"/>
    <lineage>
        <taxon>Bacteria</taxon>
        <taxon>Pseudomonadati</taxon>
        <taxon>Bacteroidota</taxon>
        <taxon>Cytophagia</taxon>
        <taxon>Cytophagales</taxon>
        <taxon>Flectobacillaceae</taxon>
        <taxon>Aquirufa</taxon>
    </lineage>
</organism>
<keyword evidence="2" id="KW-1185">Reference proteome</keyword>
<name>A0ABW6CXB2_9BACT</name>
<protein>
    <submittedName>
        <fullName evidence="1">Uncharacterized protein</fullName>
    </submittedName>
</protein>
<proteinExistence type="predicted"/>